<evidence type="ECO:0000256" key="4">
    <source>
        <dbReference type="ARBA" id="ARBA00023163"/>
    </source>
</evidence>
<evidence type="ECO:0000313" key="9">
    <source>
        <dbReference type="Proteomes" id="UP000306102"/>
    </source>
</evidence>
<dbReference type="PROSITE" id="PS50811">
    <property type="entry name" value="WRKY"/>
    <property type="match status" value="1"/>
</dbReference>
<dbReference type="AlphaFoldDB" id="A0A4S4D8E5"/>
<dbReference type="InterPro" id="IPR003657">
    <property type="entry name" value="WRKY_dom"/>
</dbReference>
<evidence type="ECO:0000313" key="8">
    <source>
        <dbReference type="EMBL" id="THF98253.1"/>
    </source>
</evidence>
<protein>
    <recommendedName>
        <fullName evidence="7">WRKY domain-containing protein</fullName>
    </recommendedName>
</protein>
<accession>A0A4S4D8E5</accession>
<evidence type="ECO:0000256" key="6">
    <source>
        <dbReference type="ARBA" id="ARBA00060850"/>
    </source>
</evidence>
<evidence type="ECO:0000256" key="3">
    <source>
        <dbReference type="ARBA" id="ARBA00023125"/>
    </source>
</evidence>
<comment type="subcellular location">
    <subcellularLocation>
        <location evidence="1">Nucleus</location>
    </subcellularLocation>
</comment>
<dbReference type="SMART" id="SM00774">
    <property type="entry name" value="WRKY"/>
    <property type="match status" value="1"/>
</dbReference>
<keyword evidence="2" id="KW-0805">Transcription regulation</keyword>
<dbReference type="Proteomes" id="UP000306102">
    <property type="component" value="Unassembled WGS sequence"/>
</dbReference>
<organism evidence="8 9">
    <name type="scientific">Camellia sinensis var. sinensis</name>
    <name type="common">China tea</name>
    <dbReference type="NCBI Taxonomy" id="542762"/>
    <lineage>
        <taxon>Eukaryota</taxon>
        <taxon>Viridiplantae</taxon>
        <taxon>Streptophyta</taxon>
        <taxon>Embryophyta</taxon>
        <taxon>Tracheophyta</taxon>
        <taxon>Spermatophyta</taxon>
        <taxon>Magnoliopsida</taxon>
        <taxon>eudicotyledons</taxon>
        <taxon>Gunneridae</taxon>
        <taxon>Pentapetalae</taxon>
        <taxon>asterids</taxon>
        <taxon>Ericales</taxon>
        <taxon>Theaceae</taxon>
        <taxon>Camellia</taxon>
    </lineage>
</organism>
<comment type="similarity">
    <text evidence="6">Belongs to the WRKY group III family.</text>
</comment>
<dbReference type="InterPro" id="IPR044810">
    <property type="entry name" value="WRKY_plant"/>
</dbReference>
<evidence type="ECO:0000256" key="2">
    <source>
        <dbReference type="ARBA" id="ARBA00023015"/>
    </source>
</evidence>
<sequence length="337" mass="37674">MEQTKGLNQGTLINELIQGLELTKQLKNNLDPLASSPESCEFLIQKILSSYDKALSILNLEDSVGELHQIGGHGGSPKSEDFKVHCHKDVYKKRKTLPRWTKQVCVCSETGVVPLEDGYSWRKYGQKDILGANFPRSYYRCTHRHAQGCLATRLVQKSDKDPSIFEITYRGRHTCIQTSQVIPALASIGNEGSKQNRDENQSQSQELLFEFGAGHTVKIEDLGLTEETFTSFSFPSTPIESENVETNIILDSIKENNFLGSDSRAFFSPETSESDLFSVFPCQMDDFGLSQIQHSKSDFSEMISALVANSSIGSLDFSLNQADFEPNFSFDTSEFFA</sequence>
<dbReference type="GO" id="GO:0009751">
    <property type="term" value="P:response to salicylic acid"/>
    <property type="evidence" value="ECO:0007669"/>
    <property type="project" value="UniProtKB-ARBA"/>
</dbReference>
<evidence type="ECO:0000256" key="1">
    <source>
        <dbReference type="ARBA" id="ARBA00004123"/>
    </source>
</evidence>
<dbReference type="PANTHER" id="PTHR32096">
    <property type="entry name" value="WRKY TRANSCRIPTION FACTOR 30-RELATED-RELATED"/>
    <property type="match status" value="1"/>
</dbReference>
<dbReference type="Pfam" id="PF03106">
    <property type="entry name" value="WRKY"/>
    <property type="match status" value="1"/>
</dbReference>
<keyword evidence="3" id="KW-0238">DNA-binding</keyword>
<keyword evidence="5" id="KW-0539">Nucleus</keyword>
<reference evidence="8 9" key="1">
    <citation type="journal article" date="2018" name="Proc. Natl. Acad. Sci. U.S.A.">
        <title>Draft genome sequence of Camellia sinensis var. sinensis provides insights into the evolution of the tea genome and tea quality.</title>
        <authorList>
            <person name="Wei C."/>
            <person name="Yang H."/>
            <person name="Wang S."/>
            <person name="Zhao J."/>
            <person name="Liu C."/>
            <person name="Gao L."/>
            <person name="Xia E."/>
            <person name="Lu Y."/>
            <person name="Tai Y."/>
            <person name="She G."/>
            <person name="Sun J."/>
            <person name="Cao H."/>
            <person name="Tong W."/>
            <person name="Gao Q."/>
            <person name="Li Y."/>
            <person name="Deng W."/>
            <person name="Jiang X."/>
            <person name="Wang W."/>
            <person name="Chen Q."/>
            <person name="Zhang S."/>
            <person name="Li H."/>
            <person name="Wu J."/>
            <person name="Wang P."/>
            <person name="Li P."/>
            <person name="Shi C."/>
            <person name="Zheng F."/>
            <person name="Jian J."/>
            <person name="Huang B."/>
            <person name="Shan D."/>
            <person name="Shi M."/>
            <person name="Fang C."/>
            <person name="Yue Y."/>
            <person name="Li F."/>
            <person name="Li D."/>
            <person name="Wei S."/>
            <person name="Han B."/>
            <person name="Jiang C."/>
            <person name="Yin Y."/>
            <person name="Xia T."/>
            <person name="Zhang Z."/>
            <person name="Bennetzen J.L."/>
            <person name="Zhao S."/>
            <person name="Wan X."/>
        </authorList>
    </citation>
    <scope>NUCLEOTIDE SEQUENCE [LARGE SCALE GENOMIC DNA]</scope>
    <source>
        <strain evidence="9">cv. Shuchazao</strain>
        <tissue evidence="8">Leaf</tissue>
    </source>
</reference>
<dbReference type="Gene3D" id="2.20.25.80">
    <property type="entry name" value="WRKY domain"/>
    <property type="match status" value="1"/>
</dbReference>
<dbReference type="EMBL" id="SDRB02012248">
    <property type="protein sequence ID" value="THF98253.1"/>
    <property type="molecule type" value="Genomic_DNA"/>
</dbReference>
<proteinExistence type="inferred from homology"/>
<dbReference type="GO" id="GO:0042542">
    <property type="term" value="P:response to hydrogen peroxide"/>
    <property type="evidence" value="ECO:0007669"/>
    <property type="project" value="UniProtKB-ARBA"/>
</dbReference>
<comment type="caution">
    <text evidence="8">The sequence shown here is derived from an EMBL/GenBank/DDBJ whole genome shotgun (WGS) entry which is preliminary data.</text>
</comment>
<keyword evidence="4" id="KW-0804">Transcription</keyword>
<feature type="domain" description="WRKY" evidence="7">
    <location>
        <begin position="110"/>
        <end position="173"/>
    </location>
</feature>
<dbReference type="GO" id="GO:0000976">
    <property type="term" value="F:transcription cis-regulatory region binding"/>
    <property type="evidence" value="ECO:0007669"/>
    <property type="project" value="TreeGrafter"/>
</dbReference>
<dbReference type="SMR" id="A0A4S4D8E5"/>
<name>A0A4S4D8E5_CAMSN</name>
<evidence type="ECO:0000256" key="5">
    <source>
        <dbReference type="ARBA" id="ARBA00023242"/>
    </source>
</evidence>
<dbReference type="FunFam" id="2.20.25.80:FF:000009">
    <property type="entry name" value="WRKY transcription factor 53"/>
    <property type="match status" value="1"/>
</dbReference>
<keyword evidence="9" id="KW-1185">Reference proteome</keyword>
<dbReference type="GO" id="GO:0005634">
    <property type="term" value="C:nucleus"/>
    <property type="evidence" value="ECO:0007669"/>
    <property type="project" value="UniProtKB-SubCell"/>
</dbReference>
<dbReference type="InterPro" id="IPR036576">
    <property type="entry name" value="WRKY_dom_sf"/>
</dbReference>
<gene>
    <name evidence="8" type="ORF">TEA_018352</name>
</gene>
<dbReference type="GO" id="GO:0003700">
    <property type="term" value="F:DNA-binding transcription factor activity"/>
    <property type="evidence" value="ECO:0007669"/>
    <property type="project" value="InterPro"/>
</dbReference>
<dbReference type="GO" id="GO:0010193">
    <property type="term" value="P:response to ozone"/>
    <property type="evidence" value="ECO:0007669"/>
    <property type="project" value="UniProtKB-ARBA"/>
</dbReference>
<evidence type="ECO:0000259" key="7">
    <source>
        <dbReference type="PROSITE" id="PS50811"/>
    </source>
</evidence>
<dbReference type="SUPFAM" id="SSF118290">
    <property type="entry name" value="WRKY DNA-binding domain"/>
    <property type="match status" value="1"/>
</dbReference>
<dbReference type="GO" id="GO:0010150">
    <property type="term" value="P:leaf senescence"/>
    <property type="evidence" value="ECO:0007669"/>
    <property type="project" value="UniProtKB-ARBA"/>
</dbReference>
<dbReference type="PANTHER" id="PTHR32096:SF133">
    <property type="entry name" value="WRKY TRANSCRIPTION FACTOR 41-RELATED"/>
    <property type="match status" value="1"/>
</dbReference>